<keyword evidence="1" id="KW-0805">Transcription regulation</keyword>
<dbReference type="OrthoDB" id="9788209at2"/>
<dbReference type="PANTHER" id="PTHR30146:SF105">
    <property type="entry name" value="CATABOLITE CONTROL PROTEIN B"/>
    <property type="match status" value="1"/>
</dbReference>
<feature type="domain" description="HTH cro/C1-type" evidence="5">
    <location>
        <begin position="2"/>
        <end position="50"/>
    </location>
</feature>
<evidence type="ECO:0000256" key="2">
    <source>
        <dbReference type="ARBA" id="ARBA00023125"/>
    </source>
</evidence>
<dbReference type="PATRIC" id="fig|1246626.3.peg.336"/>
<dbReference type="InterPro" id="IPR000843">
    <property type="entry name" value="HTH_LacI"/>
</dbReference>
<dbReference type="CDD" id="cd01392">
    <property type="entry name" value="HTH_LacI"/>
    <property type="match status" value="1"/>
</dbReference>
<evidence type="ECO:0000259" key="4">
    <source>
        <dbReference type="PROSITE" id="PS50932"/>
    </source>
</evidence>
<dbReference type="PROSITE" id="PS50943">
    <property type="entry name" value="HTH_CROC1"/>
    <property type="match status" value="1"/>
</dbReference>
<dbReference type="SUPFAM" id="SSF47413">
    <property type="entry name" value="lambda repressor-like DNA-binding domains"/>
    <property type="match status" value="1"/>
</dbReference>
<evidence type="ECO:0000313" key="7">
    <source>
        <dbReference type="Proteomes" id="UP000027142"/>
    </source>
</evidence>
<dbReference type="InterPro" id="IPR010982">
    <property type="entry name" value="Lambda_DNA-bd_dom_sf"/>
</dbReference>
<dbReference type="PROSITE" id="PS50932">
    <property type="entry name" value="HTH_LACI_2"/>
    <property type="match status" value="1"/>
</dbReference>
<dbReference type="HOGENOM" id="CLU_037628_6_0_9"/>
<dbReference type="STRING" id="1246626.BleG1_0347"/>
<dbReference type="SUPFAM" id="SSF53822">
    <property type="entry name" value="Periplasmic binding protein-like I"/>
    <property type="match status" value="1"/>
</dbReference>
<dbReference type="KEGG" id="ble:BleG1_0347"/>
<dbReference type="SMART" id="SM00354">
    <property type="entry name" value="HTH_LACI"/>
    <property type="match status" value="1"/>
</dbReference>
<evidence type="ECO:0000256" key="1">
    <source>
        <dbReference type="ARBA" id="ARBA00023015"/>
    </source>
</evidence>
<dbReference type="InterPro" id="IPR001387">
    <property type="entry name" value="Cro/C1-type_HTH"/>
</dbReference>
<evidence type="ECO:0000259" key="5">
    <source>
        <dbReference type="PROSITE" id="PS50943"/>
    </source>
</evidence>
<dbReference type="CDD" id="cd06286">
    <property type="entry name" value="PBP1_CcpB-like"/>
    <property type="match status" value="1"/>
</dbReference>
<name>A0A060LSF4_9BACI</name>
<protein>
    <submittedName>
        <fullName evidence="6">HTH transcription regulator LacI</fullName>
    </submittedName>
</protein>
<sequence>MYTIRDVARLSGVSRSTVSRVLNNHPYVSDEKRKRVEEAIKQLHFTPNQISSHFRLKRTGSIGIIVPYLSHPYFAELAGVLSEESHNCGYKPVLFQTFGDRHQEIDVFEKWKRKELDTLIVTSSSLNQEELDEMSTNGILIICNEAYQSRKIDVFCLNEQKAAFKSVEYLIKKGRRRIVFCSDFLASPSQQERLTGYKLAHQKHQLTWNEPFIFDKIATIDDGYTLGKELCKTYAIDAVFSGSDFVAAGYLKAAHECGISVPTDLSIIGFDNHSISNITSPAITTITNRTQEMAKDLVHTLEIRLSGQDKPFEWKQYEGKLLIKGSA</sequence>
<dbReference type="eggNOG" id="COG1609">
    <property type="taxonomic scope" value="Bacteria"/>
</dbReference>
<feature type="domain" description="HTH lacI-type" evidence="4">
    <location>
        <begin position="2"/>
        <end position="56"/>
    </location>
</feature>
<organism evidence="6 7">
    <name type="scientific">Shouchella lehensis G1</name>
    <dbReference type="NCBI Taxonomy" id="1246626"/>
    <lineage>
        <taxon>Bacteria</taxon>
        <taxon>Bacillati</taxon>
        <taxon>Bacillota</taxon>
        <taxon>Bacilli</taxon>
        <taxon>Bacillales</taxon>
        <taxon>Bacillaceae</taxon>
        <taxon>Shouchella</taxon>
    </lineage>
</organism>
<dbReference type="PANTHER" id="PTHR30146">
    <property type="entry name" value="LACI-RELATED TRANSCRIPTIONAL REPRESSOR"/>
    <property type="match status" value="1"/>
</dbReference>
<reference evidence="6 7" key="1">
    <citation type="journal article" date="2014" name="Gene">
        <title>A comparative genomic analysis of the alkalitolerant soil bacterium Bacillus lehensis G1.</title>
        <authorList>
            <person name="Noor Y.M."/>
            <person name="Samsulrizal N.H."/>
            <person name="Jema'on N.A."/>
            <person name="Low K.O."/>
            <person name="Ramli A.N."/>
            <person name="Alias N.I."/>
            <person name="Damis S.I."/>
            <person name="Fuzi S.F."/>
            <person name="Isa M.N."/>
            <person name="Murad A.M."/>
            <person name="Raih M.F."/>
            <person name="Bakar F.D."/>
            <person name="Najimudin N."/>
            <person name="Mahadi N.M."/>
            <person name="Illias R.M."/>
        </authorList>
    </citation>
    <scope>NUCLEOTIDE SEQUENCE [LARGE SCALE GENOMIC DNA]</scope>
    <source>
        <strain evidence="6 7">G1</strain>
    </source>
</reference>
<dbReference type="GO" id="GO:0000976">
    <property type="term" value="F:transcription cis-regulatory region binding"/>
    <property type="evidence" value="ECO:0007669"/>
    <property type="project" value="TreeGrafter"/>
</dbReference>
<evidence type="ECO:0000313" key="6">
    <source>
        <dbReference type="EMBL" id="AIC92955.1"/>
    </source>
</evidence>
<dbReference type="AlphaFoldDB" id="A0A060LSF4"/>
<keyword evidence="7" id="KW-1185">Reference proteome</keyword>
<dbReference type="EMBL" id="CP003923">
    <property type="protein sequence ID" value="AIC92955.1"/>
    <property type="molecule type" value="Genomic_DNA"/>
</dbReference>
<proteinExistence type="predicted"/>
<dbReference type="InterPro" id="IPR028082">
    <property type="entry name" value="Peripla_BP_I"/>
</dbReference>
<dbReference type="GO" id="GO:0003700">
    <property type="term" value="F:DNA-binding transcription factor activity"/>
    <property type="evidence" value="ECO:0007669"/>
    <property type="project" value="TreeGrafter"/>
</dbReference>
<accession>A0A060LSF4</accession>
<dbReference type="Pfam" id="PF13377">
    <property type="entry name" value="Peripla_BP_3"/>
    <property type="match status" value="1"/>
</dbReference>
<evidence type="ECO:0000256" key="3">
    <source>
        <dbReference type="ARBA" id="ARBA00023163"/>
    </source>
</evidence>
<dbReference type="PRINTS" id="PR00036">
    <property type="entry name" value="HTHLACI"/>
</dbReference>
<dbReference type="Gene3D" id="1.10.260.40">
    <property type="entry name" value="lambda repressor-like DNA-binding domains"/>
    <property type="match status" value="1"/>
</dbReference>
<dbReference type="Pfam" id="PF00356">
    <property type="entry name" value="LacI"/>
    <property type="match status" value="1"/>
</dbReference>
<keyword evidence="2" id="KW-0238">DNA-binding</keyword>
<dbReference type="Gene3D" id="3.40.50.2300">
    <property type="match status" value="2"/>
</dbReference>
<dbReference type="Proteomes" id="UP000027142">
    <property type="component" value="Chromosome"/>
</dbReference>
<gene>
    <name evidence="6" type="ORF">BleG1_0347</name>
</gene>
<dbReference type="PROSITE" id="PS00356">
    <property type="entry name" value="HTH_LACI_1"/>
    <property type="match status" value="1"/>
</dbReference>
<dbReference type="RefSeq" id="WP_038476469.1">
    <property type="nucleotide sequence ID" value="NZ_CP003923.1"/>
</dbReference>
<dbReference type="InterPro" id="IPR046335">
    <property type="entry name" value="LacI/GalR-like_sensor"/>
</dbReference>
<keyword evidence="3" id="KW-0804">Transcription</keyword>